<feature type="domain" description="Methyltransferase FkbM" evidence="1">
    <location>
        <begin position="21"/>
        <end position="182"/>
    </location>
</feature>
<reference evidence="2 3" key="1">
    <citation type="submission" date="2020-08" db="EMBL/GenBank/DDBJ databases">
        <title>Genomic Encyclopedia of Type Strains, Phase IV (KMG-IV): sequencing the most valuable type-strain genomes for metagenomic binning, comparative biology and taxonomic classification.</title>
        <authorList>
            <person name="Goeker M."/>
        </authorList>
    </citation>
    <scope>NUCLEOTIDE SEQUENCE [LARGE SCALE GENOMIC DNA]</scope>
    <source>
        <strain evidence="2 3">DSM 25895</strain>
    </source>
</reference>
<gene>
    <name evidence="2" type="ORF">FHS88_002961</name>
</gene>
<evidence type="ECO:0000259" key="1">
    <source>
        <dbReference type="Pfam" id="PF05050"/>
    </source>
</evidence>
<keyword evidence="2" id="KW-0808">Transferase</keyword>
<dbReference type="Proteomes" id="UP000562254">
    <property type="component" value="Unassembled WGS sequence"/>
</dbReference>
<dbReference type="PANTHER" id="PTHR36973:SF4">
    <property type="entry name" value="NODULATION PROTEIN"/>
    <property type="match status" value="1"/>
</dbReference>
<dbReference type="RefSeq" id="WP_184486121.1">
    <property type="nucleotide sequence ID" value="NZ_JAAEDJ010000028.1"/>
</dbReference>
<dbReference type="InterPro" id="IPR006342">
    <property type="entry name" value="FkbM_mtfrase"/>
</dbReference>
<sequence>MNIFRAIQQADPGFVPACIFDIGANVGQTHAQARFVYPKATIHSFEPVTATFEKLAEALAPYPHSFAHRLAFAARPGRALMQARPGGVMNRILDAPPANKAIPTEEVEVVTGETFCARHSIAEIGILKVDTEGHDLDVLVGFRDMLAARRIAYVEVECGISPRNLMHVPFARIADFMFAMGYGLFGLYPGGVHPQGYANLNTGKRERGIWYGNAVFVAEPWPEDAIPM</sequence>
<evidence type="ECO:0000313" key="3">
    <source>
        <dbReference type="Proteomes" id="UP000562254"/>
    </source>
</evidence>
<keyword evidence="3" id="KW-1185">Reference proteome</keyword>
<dbReference type="GO" id="GO:0008171">
    <property type="term" value="F:O-methyltransferase activity"/>
    <property type="evidence" value="ECO:0007669"/>
    <property type="project" value="TreeGrafter"/>
</dbReference>
<dbReference type="PANTHER" id="PTHR36973">
    <property type="entry name" value="SLL1456 PROTEIN-RELATED"/>
    <property type="match status" value="1"/>
</dbReference>
<dbReference type="Pfam" id="PF05050">
    <property type="entry name" value="Methyltransf_21"/>
    <property type="match status" value="1"/>
</dbReference>
<dbReference type="SUPFAM" id="SSF53335">
    <property type="entry name" value="S-adenosyl-L-methionine-dependent methyltransferases"/>
    <property type="match status" value="1"/>
</dbReference>
<dbReference type="InterPro" id="IPR053188">
    <property type="entry name" value="FkbM_Methyltransferase"/>
</dbReference>
<dbReference type="Gene3D" id="3.40.50.150">
    <property type="entry name" value="Vaccinia Virus protein VP39"/>
    <property type="match status" value="1"/>
</dbReference>
<evidence type="ECO:0000313" key="2">
    <source>
        <dbReference type="EMBL" id="MBB5690821.1"/>
    </source>
</evidence>
<dbReference type="InterPro" id="IPR029063">
    <property type="entry name" value="SAM-dependent_MTases_sf"/>
</dbReference>
<proteinExistence type="predicted"/>
<accession>A0A840Y4A7</accession>
<name>A0A840Y4A7_9PROT</name>
<organism evidence="2 3">
    <name type="scientific">Neoroseomonas alkaliterrae</name>
    <dbReference type="NCBI Taxonomy" id="1452450"/>
    <lineage>
        <taxon>Bacteria</taxon>
        <taxon>Pseudomonadati</taxon>
        <taxon>Pseudomonadota</taxon>
        <taxon>Alphaproteobacteria</taxon>
        <taxon>Acetobacterales</taxon>
        <taxon>Acetobacteraceae</taxon>
        <taxon>Neoroseomonas</taxon>
    </lineage>
</organism>
<keyword evidence="2" id="KW-0489">Methyltransferase</keyword>
<dbReference type="GO" id="GO:0032259">
    <property type="term" value="P:methylation"/>
    <property type="evidence" value="ECO:0007669"/>
    <property type="project" value="UniProtKB-KW"/>
</dbReference>
<protein>
    <submittedName>
        <fullName evidence="2">FkbM family methyltransferase</fullName>
    </submittedName>
</protein>
<dbReference type="EMBL" id="JACIJE010000008">
    <property type="protein sequence ID" value="MBB5690821.1"/>
    <property type="molecule type" value="Genomic_DNA"/>
</dbReference>
<comment type="caution">
    <text evidence="2">The sequence shown here is derived from an EMBL/GenBank/DDBJ whole genome shotgun (WGS) entry which is preliminary data.</text>
</comment>
<dbReference type="AlphaFoldDB" id="A0A840Y4A7"/>
<dbReference type="NCBIfam" id="TIGR01444">
    <property type="entry name" value="fkbM_fam"/>
    <property type="match status" value="1"/>
</dbReference>